<name>A0A1S0U2S6_LOALO</name>
<proteinExistence type="predicted"/>
<keyword evidence="1" id="KW-1133">Transmembrane helix</keyword>
<reference evidence="2" key="1">
    <citation type="submission" date="2012-04" db="EMBL/GenBank/DDBJ databases">
        <title>The Genome Sequence of Loa loa.</title>
        <authorList>
            <consortium name="The Broad Institute Genome Sequencing Platform"/>
            <consortium name="Broad Institute Genome Sequencing Center for Infectious Disease"/>
            <person name="Nutman T.B."/>
            <person name="Fink D.L."/>
            <person name="Russ C."/>
            <person name="Young S."/>
            <person name="Zeng Q."/>
            <person name="Gargeya S."/>
            <person name="Alvarado L."/>
            <person name="Berlin A."/>
            <person name="Chapman S.B."/>
            <person name="Chen Z."/>
            <person name="Freedman E."/>
            <person name="Gellesch M."/>
            <person name="Goldberg J."/>
            <person name="Griggs A."/>
            <person name="Gujja S."/>
            <person name="Heilman E.R."/>
            <person name="Heiman D."/>
            <person name="Howarth C."/>
            <person name="Mehta T."/>
            <person name="Neiman D."/>
            <person name="Pearson M."/>
            <person name="Roberts A."/>
            <person name="Saif S."/>
            <person name="Shea T."/>
            <person name="Shenoy N."/>
            <person name="Sisk P."/>
            <person name="Stolte C."/>
            <person name="Sykes S."/>
            <person name="White J."/>
            <person name="Yandava C."/>
            <person name="Haas B."/>
            <person name="Henn M.R."/>
            <person name="Nusbaum C."/>
            <person name="Birren B."/>
        </authorList>
    </citation>
    <scope>NUCLEOTIDE SEQUENCE [LARGE SCALE GENOMIC DNA]</scope>
</reference>
<accession>A0A1S0U2S6</accession>
<feature type="transmembrane region" description="Helical" evidence="1">
    <location>
        <begin position="23"/>
        <end position="44"/>
    </location>
</feature>
<gene>
    <name evidence="2" type="ORF">LOAG_04362</name>
</gene>
<keyword evidence="1" id="KW-0472">Membrane</keyword>
<dbReference type="CTD" id="9941765"/>
<evidence type="ECO:0000256" key="1">
    <source>
        <dbReference type="SAM" id="Phobius"/>
    </source>
</evidence>
<organism evidence="2">
    <name type="scientific">Loa loa</name>
    <name type="common">Eye worm</name>
    <name type="synonym">Filaria loa</name>
    <dbReference type="NCBI Taxonomy" id="7209"/>
    <lineage>
        <taxon>Eukaryota</taxon>
        <taxon>Metazoa</taxon>
        <taxon>Ecdysozoa</taxon>
        <taxon>Nematoda</taxon>
        <taxon>Chromadorea</taxon>
        <taxon>Rhabditida</taxon>
        <taxon>Spirurina</taxon>
        <taxon>Spiruromorpha</taxon>
        <taxon>Filarioidea</taxon>
        <taxon>Onchocercidae</taxon>
        <taxon>Loa</taxon>
    </lineage>
</organism>
<protein>
    <submittedName>
        <fullName evidence="2">Uncharacterized protein</fullName>
    </submittedName>
</protein>
<sequence length="110" mass="13017">VRTCVNISVEMTYYVVSNFSVPSLNVCMYVCMYVCMCVCVRACVQIVQTNRHTHILYVYTHTHTYIYIHTHMHTFLRNFQNTHPVLLISFPHHGFMDDKLNRTIVWLSKS</sequence>
<feature type="non-terminal residue" evidence="2">
    <location>
        <position position="110"/>
    </location>
</feature>
<dbReference type="EMBL" id="JH712098">
    <property type="protein sequence ID" value="EFO24123.1"/>
    <property type="molecule type" value="Genomic_DNA"/>
</dbReference>
<dbReference type="InParanoid" id="A0A1S0U2S6"/>
<feature type="non-terminal residue" evidence="2">
    <location>
        <position position="1"/>
    </location>
</feature>
<evidence type="ECO:0000313" key="2">
    <source>
        <dbReference type="EMBL" id="EFO24123.1"/>
    </source>
</evidence>
<dbReference type="AlphaFoldDB" id="A0A1S0U2S6"/>
<dbReference type="KEGG" id="loa:LOAG_04362"/>
<dbReference type="RefSeq" id="XP_003139947.1">
    <property type="nucleotide sequence ID" value="XM_003139899.1"/>
</dbReference>
<keyword evidence="1" id="KW-0812">Transmembrane</keyword>
<dbReference type="GeneID" id="9941765"/>